<reference evidence="5" key="1">
    <citation type="submission" date="2014-03" db="EMBL/GenBank/DDBJ databases">
        <authorList>
            <person name="Casaregola S."/>
        </authorList>
    </citation>
    <scope>NUCLEOTIDE SEQUENCE [LARGE SCALE GENOMIC DNA]</scope>
    <source>
        <strain evidence="5">CLIB 918</strain>
    </source>
</reference>
<name>A0A0J9XIH4_GEOCN</name>
<dbReference type="Pfam" id="PF10297">
    <property type="entry name" value="Hap4_Hap_bind"/>
    <property type="match status" value="1"/>
</dbReference>
<gene>
    <name evidence="5" type="ORF">BN980_GECA20s01561g</name>
</gene>
<feature type="region of interest" description="Disordered" evidence="3">
    <location>
        <begin position="278"/>
        <end position="300"/>
    </location>
</feature>
<feature type="compositionally biased region" description="Polar residues" evidence="3">
    <location>
        <begin position="278"/>
        <end position="291"/>
    </location>
</feature>
<evidence type="ECO:0000256" key="1">
    <source>
        <dbReference type="ARBA" id="ARBA00023242"/>
    </source>
</evidence>
<dbReference type="GO" id="GO:0003700">
    <property type="term" value="F:DNA-binding transcription factor activity"/>
    <property type="evidence" value="ECO:0007669"/>
    <property type="project" value="InterPro"/>
</dbReference>
<dbReference type="STRING" id="1173061.A0A0J9XIH4"/>
<organism evidence="5 6">
    <name type="scientific">Geotrichum candidum</name>
    <name type="common">Oospora lactis</name>
    <name type="synonym">Dipodascus geotrichum</name>
    <dbReference type="NCBI Taxonomy" id="1173061"/>
    <lineage>
        <taxon>Eukaryota</taxon>
        <taxon>Fungi</taxon>
        <taxon>Dikarya</taxon>
        <taxon>Ascomycota</taxon>
        <taxon>Saccharomycotina</taxon>
        <taxon>Dipodascomycetes</taxon>
        <taxon>Dipodascales</taxon>
        <taxon>Dipodascaceae</taxon>
        <taxon>Geotrichum</taxon>
    </lineage>
</organism>
<dbReference type="SUPFAM" id="SSF57959">
    <property type="entry name" value="Leucine zipper domain"/>
    <property type="match status" value="1"/>
</dbReference>
<feature type="coiled-coil region" evidence="2">
    <location>
        <begin position="188"/>
        <end position="215"/>
    </location>
</feature>
<evidence type="ECO:0000256" key="2">
    <source>
        <dbReference type="SAM" id="Coils"/>
    </source>
</evidence>
<evidence type="ECO:0000256" key="3">
    <source>
        <dbReference type="SAM" id="MobiDB-lite"/>
    </source>
</evidence>
<keyword evidence="6" id="KW-1185">Reference proteome</keyword>
<feature type="compositionally biased region" description="Low complexity" evidence="3">
    <location>
        <begin position="62"/>
        <end position="87"/>
    </location>
</feature>
<feature type="region of interest" description="Disordered" evidence="3">
    <location>
        <begin position="48"/>
        <end position="168"/>
    </location>
</feature>
<dbReference type="InterPro" id="IPR046347">
    <property type="entry name" value="bZIP_sf"/>
</dbReference>
<evidence type="ECO:0000313" key="5">
    <source>
        <dbReference type="EMBL" id="CDO57346.1"/>
    </source>
</evidence>
<comment type="caution">
    <text evidence="5">The sequence shown here is derived from an EMBL/GenBank/DDBJ whole genome shotgun (WGS) entry which is preliminary data.</text>
</comment>
<feature type="domain" description="BZIP" evidence="4">
    <location>
        <begin position="90"/>
        <end position="105"/>
    </location>
</feature>
<feature type="compositionally biased region" description="Low complexity" evidence="3">
    <location>
        <begin position="125"/>
        <end position="168"/>
    </location>
</feature>
<dbReference type="CDD" id="cd14688">
    <property type="entry name" value="bZIP_YAP"/>
    <property type="match status" value="1"/>
</dbReference>
<dbReference type="Proteomes" id="UP000242525">
    <property type="component" value="Unassembled WGS sequence"/>
</dbReference>
<proteinExistence type="predicted"/>
<evidence type="ECO:0000259" key="4">
    <source>
        <dbReference type="PROSITE" id="PS00036"/>
    </source>
</evidence>
<protein>
    <recommendedName>
        <fullName evidence="4">BZIP domain-containing protein</fullName>
    </recommendedName>
</protein>
<sequence>MTTPSIGGQVISRLLPLANDSSQHQNLHNHLQQAADLAKDAPITICTSKKWVLPPRPKPGRKPSSANSNNNNGNSNSNNNNGSGADSGAKRKNQNRAAQKAYRERKAAERKMIEQESKSAISTPASVDSNNNNTSSSSSSVSASATPNSNSTTSVSTPPSGASMTSLPLNSSITNSSISTSIFIDQQLQTKNQEIASLKDVIQSLRAEIKTLKKQQFCRTCNSNLKSNPFLFDEIDGGVLPHQQLTIVPLKKRARNNSSGASIIPRFKKLNEIDFNSPPYSSHNSTITPISPESDLDDEDIDDLNDLNDTNIININSSMTKKRKKRIKKKRIDPCGFCSNGTPCLCEEAALQEAALQAFVEDEVELTMTI</sequence>
<keyword evidence="2" id="KW-0175">Coiled coil</keyword>
<evidence type="ECO:0000313" key="6">
    <source>
        <dbReference type="Proteomes" id="UP000242525"/>
    </source>
</evidence>
<dbReference type="GO" id="GO:0005634">
    <property type="term" value="C:nucleus"/>
    <property type="evidence" value="ECO:0007669"/>
    <property type="project" value="InterPro"/>
</dbReference>
<dbReference type="PROSITE" id="PS00036">
    <property type="entry name" value="BZIP_BASIC"/>
    <property type="match status" value="1"/>
</dbReference>
<dbReference type="EMBL" id="CCBN010000020">
    <property type="protein sequence ID" value="CDO57346.1"/>
    <property type="molecule type" value="Genomic_DNA"/>
</dbReference>
<accession>A0A0J9XIH4</accession>
<keyword evidence="1" id="KW-0539">Nucleus</keyword>
<dbReference type="InterPro" id="IPR018287">
    <property type="entry name" value="Hap4_TF_heteromerisation"/>
</dbReference>
<dbReference type="AlphaFoldDB" id="A0A0J9XIH4"/>
<dbReference type="InterPro" id="IPR004827">
    <property type="entry name" value="bZIP"/>
</dbReference>
<dbReference type="Gene3D" id="1.20.5.170">
    <property type="match status" value="1"/>
</dbReference>
<feature type="compositionally biased region" description="Basic and acidic residues" evidence="3">
    <location>
        <begin position="101"/>
        <end position="117"/>
    </location>
</feature>